<dbReference type="OrthoDB" id="1664372at2759"/>
<name>A0A319D7E2_9EURO</name>
<dbReference type="InterPro" id="IPR005809">
    <property type="entry name" value="Succ_CoA_ligase-like_bsu"/>
</dbReference>
<dbReference type="PROSITE" id="PS50975">
    <property type="entry name" value="ATP_GRASP"/>
    <property type="match status" value="1"/>
</dbReference>
<evidence type="ECO:0000256" key="8">
    <source>
        <dbReference type="ARBA" id="ARBA00022946"/>
    </source>
</evidence>
<dbReference type="Gene3D" id="3.40.50.261">
    <property type="entry name" value="Succinyl-CoA synthetase domains"/>
    <property type="match status" value="1"/>
</dbReference>
<keyword evidence="3" id="KW-0436">Ligase</keyword>
<evidence type="ECO:0000256" key="3">
    <source>
        <dbReference type="ARBA" id="ARBA00022598"/>
    </source>
</evidence>
<dbReference type="InterPro" id="IPR017866">
    <property type="entry name" value="Succ-CoA_synthase_bsu_CS"/>
</dbReference>
<dbReference type="GO" id="GO:0042709">
    <property type="term" value="C:succinate-CoA ligase complex"/>
    <property type="evidence" value="ECO:0007669"/>
    <property type="project" value="TreeGrafter"/>
</dbReference>
<reference evidence="11 12" key="1">
    <citation type="submission" date="2018-02" db="EMBL/GenBank/DDBJ databases">
        <title>The genomes of Aspergillus section Nigri reveals drivers in fungal speciation.</title>
        <authorList>
            <consortium name="DOE Joint Genome Institute"/>
            <person name="Vesth T.C."/>
            <person name="Nybo J."/>
            <person name="Theobald S."/>
            <person name="Brandl J."/>
            <person name="Frisvad J.C."/>
            <person name="Nielsen K.F."/>
            <person name="Lyhne E.K."/>
            <person name="Kogle M.E."/>
            <person name="Kuo A."/>
            <person name="Riley R."/>
            <person name="Clum A."/>
            <person name="Nolan M."/>
            <person name="Lipzen A."/>
            <person name="Salamov A."/>
            <person name="Henrissat B."/>
            <person name="Wiebenga A."/>
            <person name="De vries R.P."/>
            <person name="Grigoriev I.V."/>
            <person name="Mortensen U.H."/>
            <person name="Andersen M.R."/>
            <person name="Baker S.E."/>
        </authorList>
    </citation>
    <scope>NUCLEOTIDE SEQUENCE [LARGE SCALE GENOMIC DNA]</scope>
    <source>
        <strain evidence="11 12">CBS 707.79</strain>
    </source>
</reference>
<evidence type="ECO:0000256" key="5">
    <source>
        <dbReference type="ARBA" id="ARBA00022741"/>
    </source>
</evidence>
<dbReference type="PIRSF" id="PIRSF001554">
    <property type="entry name" value="SucCS_beta"/>
    <property type="match status" value="1"/>
</dbReference>
<protein>
    <submittedName>
        <fullName evidence="11">Succinyl-CoA synthetase beta chain</fullName>
    </submittedName>
</protein>
<dbReference type="FunFam" id="3.40.50.261:FF:000001">
    <property type="entry name" value="Succinate--CoA ligase [ADP-forming] subunit beta"/>
    <property type="match status" value="1"/>
</dbReference>
<dbReference type="InterPro" id="IPR016102">
    <property type="entry name" value="Succinyl-CoA_synth-like"/>
</dbReference>
<dbReference type="EMBL" id="KZ825894">
    <property type="protein sequence ID" value="PYH93375.1"/>
    <property type="molecule type" value="Genomic_DNA"/>
</dbReference>
<organism evidence="11 12">
    <name type="scientific">Aspergillus ellipticus CBS 707.79</name>
    <dbReference type="NCBI Taxonomy" id="1448320"/>
    <lineage>
        <taxon>Eukaryota</taxon>
        <taxon>Fungi</taxon>
        <taxon>Dikarya</taxon>
        <taxon>Ascomycota</taxon>
        <taxon>Pezizomycotina</taxon>
        <taxon>Eurotiomycetes</taxon>
        <taxon>Eurotiomycetidae</taxon>
        <taxon>Eurotiales</taxon>
        <taxon>Aspergillaceae</taxon>
        <taxon>Aspergillus</taxon>
        <taxon>Aspergillus subgen. Circumdati</taxon>
    </lineage>
</organism>
<evidence type="ECO:0000259" key="10">
    <source>
        <dbReference type="PROSITE" id="PS50975"/>
    </source>
</evidence>
<dbReference type="GO" id="GO:0006104">
    <property type="term" value="P:succinyl-CoA metabolic process"/>
    <property type="evidence" value="ECO:0007669"/>
    <property type="project" value="TreeGrafter"/>
</dbReference>
<evidence type="ECO:0000313" key="12">
    <source>
        <dbReference type="Proteomes" id="UP000247810"/>
    </source>
</evidence>
<keyword evidence="7" id="KW-0460">Magnesium</keyword>
<dbReference type="InterPro" id="IPR005811">
    <property type="entry name" value="SUCC_ACL_C"/>
</dbReference>
<keyword evidence="8" id="KW-0809">Transit peptide</keyword>
<dbReference type="Pfam" id="PF08442">
    <property type="entry name" value="ATP-grasp_2"/>
    <property type="match status" value="1"/>
</dbReference>
<dbReference type="PANTHER" id="PTHR11815">
    <property type="entry name" value="SUCCINYL-COA SYNTHETASE BETA CHAIN"/>
    <property type="match status" value="1"/>
</dbReference>
<dbReference type="Gene3D" id="3.30.1490.20">
    <property type="entry name" value="ATP-grasp fold, A domain"/>
    <property type="match status" value="1"/>
</dbReference>
<dbReference type="InterPro" id="IPR013650">
    <property type="entry name" value="ATP-grasp_succ-CoA_synth-type"/>
</dbReference>
<dbReference type="Pfam" id="PF00549">
    <property type="entry name" value="Ligase_CoA"/>
    <property type="match status" value="1"/>
</dbReference>
<dbReference type="GO" id="GO:0006099">
    <property type="term" value="P:tricarboxylic acid cycle"/>
    <property type="evidence" value="ECO:0007669"/>
    <property type="project" value="UniProtKB-UniPathway"/>
</dbReference>
<evidence type="ECO:0000256" key="9">
    <source>
        <dbReference type="PROSITE-ProRule" id="PRU00409"/>
    </source>
</evidence>
<keyword evidence="5 9" id="KW-0547">Nucleotide-binding</keyword>
<accession>A0A319D7E2</accession>
<feature type="domain" description="ATP-grasp" evidence="10">
    <location>
        <begin position="33"/>
        <end position="78"/>
    </location>
</feature>
<evidence type="ECO:0000256" key="2">
    <source>
        <dbReference type="ARBA" id="ARBA00022532"/>
    </source>
</evidence>
<dbReference type="SUPFAM" id="SSF52210">
    <property type="entry name" value="Succinyl-CoA synthetase domains"/>
    <property type="match status" value="1"/>
</dbReference>
<sequence length="416" mass="45683">MLARSVLRACRPATCHVIRQQIRQFGLLEYHSHDLLKQFNLPVPKGFVVSSPEDAQSVVAQINAPSVLKSQILAGGRGKGKMDTDGRGGVRIVNSAEEAYQNATNMLNHYLTTNQTPPEGLLVQKLYIYRAVDVAHEFYVALTLDRSRCSPMLLVSAEGGMNIESSVESLNRYWFSLTTGISDDILADIQAKLHFTDPEILSVTHILRQAVRLFCAKDATLLELNPLVRTLEREFVCIDAKFEFDDSARFRQPEIFALEPPLSDRVDEKEAARHGLSYVRLEGNIGNLVNGAGLAMATNDLISHFGGASANFLDIGGKATTETLIAAFKIVTSDPRVKGIMVNIFGGIVRCNMIAESILAATDALGGLRVPVVVRLQGTNSEEALKMIRESGLDIHTETDFEAAAREIVQRTPSYQ</sequence>
<keyword evidence="4" id="KW-0479">Metal-binding</keyword>
<evidence type="ECO:0000256" key="1">
    <source>
        <dbReference type="ARBA" id="ARBA00005064"/>
    </source>
</evidence>
<dbReference type="GO" id="GO:0005739">
    <property type="term" value="C:mitochondrion"/>
    <property type="evidence" value="ECO:0007669"/>
    <property type="project" value="TreeGrafter"/>
</dbReference>
<evidence type="ECO:0000256" key="6">
    <source>
        <dbReference type="ARBA" id="ARBA00022840"/>
    </source>
</evidence>
<comment type="pathway">
    <text evidence="1">Carbohydrate metabolism; tricarboxylic acid cycle; succinate from succinyl-CoA (ligase route): step 1/1.</text>
</comment>
<keyword evidence="6 9" id="KW-0067">ATP-binding</keyword>
<dbReference type="InterPro" id="IPR013815">
    <property type="entry name" value="ATP_grasp_subdomain_1"/>
</dbReference>
<dbReference type="GO" id="GO:0004775">
    <property type="term" value="F:succinate-CoA ligase (ADP-forming) activity"/>
    <property type="evidence" value="ECO:0007669"/>
    <property type="project" value="TreeGrafter"/>
</dbReference>
<evidence type="ECO:0000256" key="4">
    <source>
        <dbReference type="ARBA" id="ARBA00022723"/>
    </source>
</evidence>
<dbReference type="NCBIfam" id="NF001913">
    <property type="entry name" value="PRK00696.1"/>
    <property type="match status" value="1"/>
</dbReference>
<dbReference type="PANTHER" id="PTHR11815:SF1">
    <property type="entry name" value="SUCCINATE--COA LIGASE [ADP-FORMING] SUBUNIT BETA, MITOCHONDRIAL"/>
    <property type="match status" value="1"/>
</dbReference>
<keyword evidence="12" id="KW-1185">Reference proteome</keyword>
<evidence type="ECO:0000313" key="11">
    <source>
        <dbReference type="EMBL" id="PYH93375.1"/>
    </source>
</evidence>
<dbReference type="InterPro" id="IPR011761">
    <property type="entry name" value="ATP-grasp"/>
</dbReference>
<dbReference type="PROSITE" id="PS01217">
    <property type="entry name" value="SUCCINYL_COA_LIG_3"/>
    <property type="match status" value="1"/>
</dbReference>
<dbReference type="Proteomes" id="UP000247810">
    <property type="component" value="Unassembled WGS sequence"/>
</dbReference>
<proteinExistence type="predicted"/>
<gene>
    <name evidence="11" type="ORF">BO71DRAFT_381663</name>
</gene>
<dbReference type="UniPathway" id="UPA00223">
    <property type="reaction ID" value="UER00999"/>
</dbReference>
<dbReference type="GO" id="GO:0005524">
    <property type="term" value="F:ATP binding"/>
    <property type="evidence" value="ECO:0007669"/>
    <property type="project" value="UniProtKB-UniRule"/>
</dbReference>
<dbReference type="AlphaFoldDB" id="A0A319D7E2"/>
<dbReference type="VEuPathDB" id="FungiDB:BO71DRAFT_381663"/>
<dbReference type="STRING" id="1448320.A0A319D7E2"/>
<evidence type="ECO:0000256" key="7">
    <source>
        <dbReference type="ARBA" id="ARBA00022842"/>
    </source>
</evidence>
<keyword evidence="2" id="KW-0816">Tricarboxylic acid cycle</keyword>
<dbReference type="SUPFAM" id="SSF56059">
    <property type="entry name" value="Glutathione synthetase ATP-binding domain-like"/>
    <property type="match status" value="1"/>
</dbReference>
<dbReference type="Gene3D" id="3.30.470.20">
    <property type="entry name" value="ATP-grasp fold, B domain"/>
    <property type="match status" value="1"/>
</dbReference>
<dbReference type="GO" id="GO:0046872">
    <property type="term" value="F:metal ion binding"/>
    <property type="evidence" value="ECO:0007669"/>
    <property type="project" value="UniProtKB-KW"/>
</dbReference>